<reference evidence="1 2" key="1">
    <citation type="submission" date="2023-01" db="EMBL/GenBank/DDBJ databases">
        <title>Genomes from the Australian National Cyanobacteria Reference Collection.</title>
        <authorList>
            <person name="Willis A."/>
            <person name="Lee E.M.F."/>
        </authorList>
    </citation>
    <scope>NUCLEOTIDE SEQUENCE [LARGE SCALE GENOMIC DNA]</scope>
    <source>
        <strain evidence="1 2">CS-537/01</strain>
    </source>
</reference>
<dbReference type="EMBL" id="JAQMTU010000041">
    <property type="protein sequence ID" value="MDB9486364.1"/>
    <property type="molecule type" value="Genomic_DNA"/>
</dbReference>
<keyword evidence="2" id="KW-1185">Reference proteome</keyword>
<organism evidence="1 2">
    <name type="scientific">Dolichospermum circinale CS-537/01</name>
    <dbReference type="NCBI Taxonomy" id="3021739"/>
    <lineage>
        <taxon>Bacteria</taxon>
        <taxon>Bacillati</taxon>
        <taxon>Cyanobacteriota</taxon>
        <taxon>Cyanophyceae</taxon>
        <taxon>Nostocales</taxon>
        <taxon>Aphanizomenonaceae</taxon>
        <taxon>Dolichospermum</taxon>
        <taxon>Dolichospermum circinale</taxon>
    </lineage>
</organism>
<evidence type="ECO:0000313" key="2">
    <source>
        <dbReference type="Proteomes" id="UP001212123"/>
    </source>
</evidence>
<sequence length="124" mass="14654">MSIDQLQAVNKEQTTVYIPYIQLSKRNLLPHALSLYQKGVLEGYRKIECGNNIPFVATWNITTLPSDLIRCRMQFDGNPELTYEVMMANFEFVSFLIELLQNYKRYRCIDFSPNFYRKLLRADD</sequence>
<dbReference type="RefSeq" id="WP_271805167.1">
    <property type="nucleotide sequence ID" value="NZ_JAQMTU010000041.1"/>
</dbReference>
<gene>
    <name evidence="1" type="ORF">PN492_07355</name>
</gene>
<dbReference type="Proteomes" id="UP001212123">
    <property type="component" value="Unassembled WGS sequence"/>
</dbReference>
<protein>
    <submittedName>
        <fullName evidence="1">Uncharacterized protein</fullName>
    </submittedName>
</protein>
<accession>A0ABT5A4A9</accession>
<name>A0ABT5A4A9_9CYAN</name>
<comment type="caution">
    <text evidence="1">The sequence shown here is derived from an EMBL/GenBank/DDBJ whole genome shotgun (WGS) entry which is preliminary data.</text>
</comment>
<proteinExistence type="predicted"/>
<evidence type="ECO:0000313" key="1">
    <source>
        <dbReference type="EMBL" id="MDB9486364.1"/>
    </source>
</evidence>
<dbReference type="InterPro" id="IPR054652">
    <property type="entry name" value="T4P_EbsA-like"/>
</dbReference>
<dbReference type="NCBIfam" id="NF045587">
    <property type="entry name" value="T4P_biogen_EbsA"/>
    <property type="match status" value="1"/>
</dbReference>